<dbReference type="InterPro" id="IPR035984">
    <property type="entry name" value="Acyl-CoA-binding_sf"/>
</dbReference>
<evidence type="ECO:0000313" key="1">
    <source>
        <dbReference type="Proteomes" id="UP000095287"/>
    </source>
</evidence>
<sequence>METLKGELETVEARREEAARDARIKWTKWQLEQAECEHRAVEWKAYWDWRKKEDKDLWRNKGEHGEFEVPVEEKLKLNALYMQATVGDYDGNEGLECAEEWKLLKGRDRVESQREFISLANRLLTKYGWNPPPGWR</sequence>
<dbReference type="Proteomes" id="UP000095287">
    <property type="component" value="Unplaced"/>
</dbReference>
<protein>
    <submittedName>
        <fullName evidence="2">ACB domain-containing protein</fullName>
    </submittedName>
</protein>
<reference evidence="2" key="1">
    <citation type="submission" date="2016-11" db="UniProtKB">
        <authorList>
            <consortium name="WormBaseParasite"/>
        </authorList>
    </citation>
    <scope>IDENTIFICATION</scope>
</reference>
<dbReference type="SUPFAM" id="SSF47027">
    <property type="entry name" value="Acyl-CoA binding protein"/>
    <property type="match status" value="1"/>
</dbReference>
<dbReference type="InterPro" id="IPR014352">
    <property type="entry name" value="FERM/acyl-CoA-bd_prot_sf"/>
</dbReference>
<name>A0A1I7Y124_9BILA</name>
<dbReference type="Gene3D" id="1.20.80.10">
    <property type="match status" value="1"/>
</dbReference>
<keyword evidence="1" id="KW-1185">Reference proteome</keyword>
<accession>A0A1I7Y124</accession>
<dbReference type="AlphaFoldDB" id="A0A1I7Y124"/>
<organism evidence="1 2">
    <name type="scientific">Steinernema glaseri</name>
    <dbReference type="NCBI Taxonomy" id="37863"/>
    <lineage>
        <taxon>Eukaryota</taxon>
        <taxon>Metazoa</taxon>
        <taxon>Ecdysozoa</taxon>
        <taxon>Nematoda</taxon>
        <taxon>Chromadorea</taxon>
        <taxon>Rhabditida</taxon>
        <taxon>Tylenchina</taxon>
        <taxon>Panagrolaimomorpha</taxon>
        <taxon>Strongyloidoidea</taxon>
        <taxon>Steinernematidae</taxon>
        <taxon>Steinernema</taxon>
    </lineage>
</organism>
<dbReference type="WBParaSite" id="L893_g1165.t1">
    <property type="protein sequence ID" value="L893_g1165.t1"/>
    <property type="gene ID" value="L893_g1165"/>
</dbReference>
<evidence type="ECO:0000313" key="2">
    <source>
        <dbReference type="WBParaSite" id="L893_g1165.t1"/>
    </source>
</evidence>
<proteinExistence type="predicted"/>
<dbReference type="GO" id="GO:0000062">
    <property type="term" value="F:fatty-acyl-CoA binding"/>
    <property type="evidence" value="ECO:0007669"/>
    <property type="project" value="InterPro"/>
</dbReference>